<reference evidence="2" key="1">
    <citation type="submission" date="2021-09" db="EMBL/GenBank/DDBJ databases">
        <authorList>
            <consortium name="AG Swart"/>
            <person name="Singh M."/>
            <person name="Singh A."/>
            <person name="Seah K."/>
            <person name="Emmerich C."/>
        </authorList>
    </citation>
    <scope>NUCLEOTIDE SEQUENCE</scope>
    <source>
        <strain evidence="2">ATCC30299</strain>
    </source>
</reference>
<protein>
    <submittedName>
        <fullName evidence="2">Uncharacterized protein</fullName>
    </submittedName>
</protein>
<dbReference type="Proteomes" id="UP001162131">
    <property type="component" value="Unassembled WGS sequence"/>
</dbReference>
<proteinExistence type="predicted"/>
<gene>
    <name evidence="2" type="ORF">BSTOLATCC_MIC42293</name>
</gene>
<sequence>MIKNLLLQRNSENGKKVYGVSFDYNELVERLKKIKNVDDANESLRLGMSKTSFYKKVKNLSRVKSNSRKNLSTLRVKEFMAELEDEKKSGDNTGRLQTARLKSANLIRSKSSIGIEKRAGQSKSPPKQPPLANLPQKISWGDIYQKVKNTKSYVKPKLI</sequence>
<keyword evidence="3" id="KW-1185">Reference proteome</keyword>
<evidence type="ECO:0000256" key="1">
    <source>
        <dbReference type="SAM" id="MobiDB-lite"/>
    </source>
</evidence>
<dbReference type="EMBL" id="CAJZBQ010000041">
    <property type="protein sequence ID" value="CAG9327035.1"/>
    <property type="molecule type" value="Genomic_DNA"/>
</dbReference>
<organism evidence="2 3">
    <name type="scientific">Blepharisma stoltei</name>
    <dbReference type="NCBI Taxonomy" id="1481888"/>
    <lineage>
        <taxon>Eukaryota</taxon>
        <taxon>Sar</taxon>
        <taxon>Alveolata</taxon>
        <taxon>Ciliophora</taxon>
        <taxon>Postciliodesmatophora</taxon>
        <taxon>Heterotrichea</taxon>
        <taxon>Heterotrichida</taxon>
        <taxon>Blepharismidae</taxon>
        <taxon>Blepharisma</taxon>
    </lineage>
</organism>
<name>A0AAU9JN78_9CILI</name>
<evidence type="ECO:0000313" key="3">
    <source>
        <dbReference type="Proteomes" id="UP001162131"/>
    </source>
</evidence>
<accession>A0AAU9JN78</accession>
<evidence type="ECO:0000313" key="2">
    <source>
        <dbReference type="EMBL" id="CAG9327035.1"/>
    </source>
</evidence>
<dbReference type="AlphaFoldDB" id="A0AAU9JN78"/>
<comment type="caution">
    <text evidence="2">The sequence shown here is derived from an EMBL/GenBank/DDBJ whole genome shotgun (WGS) entry which is preliminary data.</text>
</comment>
<feature type="region of interest" description="Disordered" evidence="1">
    <location>
        <begin position="112"/>
        <end position="135"/>
    </location>
</feature>